<dbReference type="InterPro" id="IPR008930">
    <property type="entry name" value="Terpenoid_cyclase/PrenylTrfase"/>
</dbReference>
<dbReference type="PANTHER" id="PTHR31739:SF25">
    <property type="entry name" value="(E,E)-GERANYLLINALOOL SYNTHASE"/>
    <property type="match status" value="1"/>
</dbReference>
<name>A0A9P7MPY8_9HYPO</name>
<evidence type="ECO:0000256" key="2">
    <source>
        <dbReference type="ARBA" id="ARBA00006333"/>
    </source>
</evidence>
<proteinExistence type="inferred from homology"/>
<evidence type="ECO:0000256" key="5">
    <source>
        <dbReference type="ARBA" id="ARBA00023235"/>
    </source>
</evidence>
<organism evidence="7 8">
    <name type="scientific">Claviceps arundinis</name>
    <dbReference type="NCBI Taxonomy" id="1623583"/>
    <lineage>
        <taxon>Eukaryota</taxon>
        <taxon>Fungi</taxon>
        <taxon>Dikarya</taxon>
        <taxon>Ascomycota</taxon>
        <taxon>Pezizomycotina</taxon>
        <taxon>Sordariomycetes</taxon>
        <taxon>Hypocreomycetidae</taxon>
        <taxon>Hypocreales</taxon>
        <taxon>Clavicipitaceae</taxon>
        <taxon>Claviceps</taxon>
    </lineage>
</organism>
<evidence type="ECO:0000313" key="8">
    <source>
        <dbReference type="Proteomes" id="UP000784919"/>
    </source>
</evidence>
<protein>
    <recommendedName>
        <fullName evidence="9">Ent-kaurene synthase</fullName>
    </recommendedName>
</protein>
<dbReference type="Proteomes" id="UP000784919">
    <property type="component" value="Unassembled WGS sequence"/>
</dbReference>
<dbReference type="InterPro" id="IPR050148">
    <property type="entry name" value="Terpene_synthase-like"/>
</dbReference>
<dbReference type="SUPFAM" id="SSF48239">
    <property type="entry name" value="Terpenoid cyclases/Protein prenyltransferases"/>
    <property type="match status" value="2"/>
</dbReference>
<dbReference type="GO" id="GO:0010333">
    <property type="term" value="F:terpene synthase activity"/>
    <property type="evidence" value="ECO:0007669"/>
    <property type="project" value="InterPro"/>
</dbReference>
<evidence type="ECO:0000256" key="4">
    <source>
        <dbReference type="ARBA" id="ARBA00022842"/>
    </source>
</evidence>
<dbReference type="PIRSF" id="PIRSF036498">
    <property type="entry name" value="Ent-kaurene_synthase_fungi"/>
    <property type="match status" value="1"/>
</dbReference>
<keyword evidence="6" id="KW-0456">Lyase</keyword>
<dbReference type="GO" id="GO:0016102">
    <property type="term" value="P:diterpenoid biosynthetic process"/>
    <property type="evidence" value="ECO:0007669"/>
    <property type="project" value="TreeGrafter"/>
</dbReference>
<keyword evidence="3" id="KW-0479">Metal-binding</keyword>
<dbReference type="Gene3D" id="1.50.10.160">
    <property type="match status" value="1"/>
</dbReference>
<dbReference type="EMBL" id="SRPS01000229">
    <property type="protein sequence ID" value="KAG5962102.1"/>
    <property type="molecule type" value="Genomic_DNA"/>
</dbReference>
<evidence type="ECO:0000313" key="7">
    <source>
        <dbReference type="EMBL" id="KAG5962102.1"/>
    </source>
</evidence>
<evidence type="ECO:0008006" key="9">
    <source>
        <dbReference type="Google" id="ProtNLM"/>
    </source>
</evidence>
<dbReference type="Gene3D" id="1.50.10.20">
    <property type="match status" value="1"/>
</dbReference>
<sequence length="980" mass="109812">MSSNSSVPFEAQLVAMASNDDDLTAWAKALTTRAFSSYHNYYGLCTASCQVYDTAWVAMISKTEDDVKKWLFPECFYYLLKTQSPDGSWGRLGTTQTAGILDTSAALLALLRHAKEPLQLMAISPNDISQRIERGFFSLQLQLSQWDDVEKSNHIGVELIVPALFSYLQRESENDSLVLDFPCKMTLECMHKEKMSQFNLSTLYAQRTSSALHSLEAFLGKLDFDRVSHHIYHGSMMASPSSTAAYLIGASQWSDEAESYLRHIVSNGAGHGDGGIPGTYPTTHFECSWILATLLQAGFHHDDIECEGFQGLVGILRASLEDEGGIIGFAPHTADVDDTAKALLALKLSGQHVSPDTMIKIFERKDHFTTFCTERDPSLTSNLHVLLCLLHQPAVSQYSSQIVKATRFICQVWWHNDHRVKDKWNLSHLYPSMLLAEALTKLILVLDSGELLEDIDFDLRCRLSVSLFQACLRIMLDQSEDGSWDGSQEQTCYAILALSHARHVSFFDDLRHEIQACMNRGVAWLRLRSSMLQPEDLPWTSKTAYNVAFVAEVYKVAALKAANCKTSSKGDIGHSLPFSSSLGELEGYLRLVRQTALFAPLEEWQVRASLIESSFFVPLLQAQRLLIYPREGSGVGEDKYLSIIPFTWVGCNNRNRTFASASWMYDMMMLSLLGYQTDEFIEAVAGPAFGKSKRLHSVIDQVFNSLDNKGLSLTRNGNTECDTPNALENISNQIRNTHDSDSNSSAIECVKASLTKFVKYVTNHESVCRSSSWDREQLVQECRTFLHAHATQLEDNARFASQKTGDILDSPAQTYYNWVRTTGGNHVACAYSLTFSNCLVSANIGHGKEVYPTVVQKYLSNAIARHLTTMCRIYNDFGSISRDSDERNVNSIHFPEFSDCVGQEGRKKCLAQLGEYESACLNLALHELSQEISRRQTPSRIDFDSRNFSILRLFCDVTDLYDQLYVIRDLSSAIKVKGGS</sequence>
<accession>A0A9P7MPY8</accession>
<dbReference type="GO" id="GO:0016853">
    <property type="term" value="F:isomerase activity"/>
    <property type="evidence" value="ECO:0007669"/>
    <property type="project" value="UniProtKB-KW"/>
</dbReference>
<dbReference type="AlphaFoldDB" id="A0A9P7MPY8"/>
<comment type="caution">
    <text evidence="7">The sequence shown here is derived from an EMBL/GenBank/DDBJ whole genome shotgun (WGS) entry which is preliminary data.</text>
</comment>
<keyword evidence="4" id="KW-0460">Magnesium</keyword>
<keyword evidence="5" id="KW-0413">Isomerase</keyword>
<gene>
    <name evidence="7" type="ORF">E4U56_003490</name>
</gene>
<dbReference type="GO" id="GO:0000287">
    <property type="term" value="F:magnesium ion binding"/>
    <property type="evidence" value="ECO:0007669"/>
    <property type="project" value="TreeGrafter"/>
</dbReference>
<dbReference type="PANTHER" id="PTHR31739">
    <property type="entry name" value="ENT-COPALYL DIPHOSPHATE SYNTHASE, CHLOROPLASTIC"/>
    <property type="match status" value="1"/>
</dbReference>
<comment type="cofactor">
    <cofactor evidence="1">
        <name>Mg(2+)</name>
        <dbReference type="ChEBI" id="CHEBI:18420"/>
    </cofactor>
</comment>
<reference evidence="7" key="1">
    <citation type="journal article" date="2020" name="bioRxiv">
        <title>Whole genome comparisons of ergot fungi reveals the divergence and evolution of species within the genus Claviceps are the result of varying mechanisms driving genome evolution and host range expansion.</title>
        <authorList>
            <person name="Wyka S.A."/>
            <person name="Mondo S.J."/>
            <person name="Liu M."/>
            <person name="Dettman J."/>
            <person name="Nalam V."/>
            <person name="Broders K.D."/>
        </authorList>
    </citation>
    <scope>NUCLEOTIDE SEQUENCE</scope>
    <source>
        <strain evidence="7">CCC 1102</strain>
    </source>
</reference>
<evidence type="ECO:0000256" key="1">
    <source>
        <dbReference type="ARBA" id="ARBA00001946"/>
    </source>
</evidence>
<comment type="similarity">
    <text evidence="2">Belongs to the terpene synthase family.</text>
</comment>
<dbReference type="InterPro" id="IPR017057">
    <property type="entry name" value="Ent-kaurene_synthase_fun"/>
</dbReference>
<evidence type="ECO:0000256" key="6">
    <source>
        <dbReference type="ARBA" id="ARBA00023239"/>
    </source>
</evidence>
<evidence type="ECO:0000256" key="3">
    <source>
        <dbReference type="ARBA" id="ARBA00022723"/>
    </source>
</evidence>
<dbReference type="OrthoDB" id="2343925at2759"/>